<name>A0A179DDR0_9SPHI</name>
<feature type="signal peptide" evidence="1">
    <location>
        <begin position="1"/>
        <end position="20"/>
    </location>
</feature>
<keyword evidence="1" id="KW-0732">Signal</keyword>
<dbReference type="Gene3D" id="3.40.630.10">
    <property type="entry name" value="Zn peptidases"/>
    <property type="match status" value="1"/>
</dbReference>
<feature type="domain" description="Peptidase M28" evidence="2">
    <location>
        <begin position="212"/>
        <end position="412"/>
    </location>
</feature>
<dbReference type="InterPro" id="IPR007484">
    <property type="entry name" value="Peptidase_M28"/>
</dbReference>
<proteinExistence type="predicted"/>
<dbReference type="GO" id="GO:0006508">
    <property type="term" value="P:proteolysis"/>
    <property type="evidence" value="ECO:0007669"/>
    <property type="project" value="InterPro"/>
</dbReference>
<dbReference type="GO" id="GO:0008235">
    <property type="term" value="F:metalloexopeptidase activity"/>
    <property type="evidence" value="ECO:0007669"/>
    <property type="project" value="InterPro"/>
</dbReference>
<evidence type="ECO:0000256" key="1">
    <source>
        <dbReference type="SAM" id="SignalP"/>
    </source>
</evidence>
<dbReference type="SUPFAM" id="SSF53187">
    <property type="entry name" value="Zn-dependent exopeptidases"/>
    <property type="match status" value="1"/>
</dbReference>
<dbReference type="OrthoDB" id="9764939at2"/>
<dbReference type="AlphaFoldDB" id="A0A179DDR0"/>
<reference evidence="3 4" key="1">
    <citation type="submission" date="2016-04" db="EMBL/GenBank/DDBJ databases">
        <authorList>
            <person name="Evans L.H."/>
            <person name="Alamgir A."/>
            <person name="Owens N."/>
            <person name="Weber N.D."/>
            <person name="Virtaneva K."/>
            <person name="Barbian K."/>
            <person name="Babar A."/>
            <person name="Rosenke K."/>
        </authorList>
    </citation>
    <scope>NUCLEOTIDE SEQUENCE [LARGE SCALE GENOMIC DNA]</scope>
    <source>
        <strain evidence="3 4">CCM 8644</strain>
    </source>
</reference>
<dbReference type="Proteomes" id="UP000078459">
    <property type="component" value="Unassembled WGS sequence"/>
</dbReference>
<reference evidence="3 4" key="2">
    <citation type="submission" date="2016-06" db="EMBL/GenBank/DDBJ databases">
        <title>Pedobacter psychrophilus sp. nov., isolated from Antarctic fragmentary rock.</title>
        <authorList>
            <person name="Svec P."/>
        </authorList>
    </citation>
    <scope>NUCLEOTIDE SEQUENCE [LARGE SCALE GENOMIC DNA]</scope>
    <source>
        <strain evidence="3 4">CCM 8644</strain>
    </source>
</reference>
<dbReference type="STRING" id="1826909.A5893_11055"/>
<evidence type="ECO:0000313" key="4">
    <source>
        <dbReference type="Proteomes" id="UP000078459"/>
    </source>
</evidence>
<dbReference type="RefSeq" id="WP_068822722.1">
    <property type="nucleotide sequence ID" value="NZ_LWHJ01000028.1"/>
</dbReference>
<comment type="caution">
    <text evidence="3">The sequence shown here is derived from an EMBL/GenBank/DDBJ whole genome shotgun (WGS) entry which is preliminary data.</text>
</comment>
<dbReference type="PROSITE" id="PS51257">
    <property type="entry name" value="PROKAR_LIPOPROTEIN"/>
    <property type="match status" value="1"/>
</dbReference>
<feature type="chain" id="PRO_5008100386" evidence="1">
    <location>
        <begin position="21"/>
        <end position="433"/>
    </location>
</feature>
<gene>
    <name evidence="3" type="ORF">A5893_11055</name>
</gene>
<evidence type="ECO:0000313" key="3">
    <source>
        <dbReference type="EMBL" id="OAQ39197.1"/>
    </source>
</evidence>
<dbReference type="Pfam" id="PF04389">
    <property type="entry name" value="Peptidase_M28"/>
    <property type="match status" value="1"/>
</dbReference>
<organism evidence="3 4">
    <name type="scientific">Pedobacter psychrophilus</name>
    <dbReference type="NCBI Taxonomy" id="1826909"/>
    <lineage>
        <taxon>Bacteria</taxon>
        <taxon>Pseudomonadati</taxon>
        <taxon>Bacteroidota</taxon>
        <taxon>Sphingobacteriia</taxon>
        <taxon>Sphingobacteriales</taxon>
        <taxon>Sphingobacteriaceae</taxon>
        <taxon>Pedobacter</taxon>
    </lineage>
</organism>
<dbReference type="EMBL" id="LWHJ01000028">
    <property type="protein sequence ID" value="OAQ39197.1"/>
    <property type="molecule type" value="Genomic_DNA"/>
</dbReference>
<evidence type="ECO:0000259" key="2">
    <source>
        <dbReference type="Pfam" id="PF04389"/>
    </source>
</evidence>
<sequence length="433" mass="47423">MNQIKSLGILAACLIIQSCAAQNKTNAPEISQGEVSRIIKTLSGDEMMGRSAMKPKEIGKSADFIASEFKKAGLKFFGKADSYRQSFAVGNIKPIGGTLKINGQNIDAGDFTLTSSEETVNITSLPKVIKISAGDNFANKFREVMGGQENALIQIDPSFKAMFARYKGFLERGNMSVKTEKSPNIIFVVFGDEITSVDLTFKNEVSQTPMFNVVGVLPGKSKPNEYVVFSAHYDHLGVIKTVNQDSIANGADDDASGTTAVIELAKYFSKEKDNERTIIFVAFTAEEIGGFGSQYFSKQLNPDEVVAMFNIEMIGKESKFGKNNAFITGYERSDFGKILQKNLDGTDFKFYPDPYPAQNLFYRSDNATLARLGVPAHTISSDQIDTDKLYHSVDDEFESMNIENITEIIKAIAISSTSIVEGKDTPSRVSGVK</sequence>
<dbReference type="InterPro" id="IPR045175">
    <property type="entry name" value="M28_fam"/>
</dbReference>
<accession>A0A179DDR0</accession>
<keyword evidence="4" id="KW-1185">Reference proteome</keyword>
<protein>
    <submittedName>
        <fullName evidence="3">Peptidase M28</fullName>
    </submittedName>
</protein>
<dbReference type="PANTHER" id="PTHR12147:SF26">
    <property type="entry name" value="PEPTIDASE M28 DOMAIN-CONTAINING PROTEIN"/>
    <property type="match status" value="1"/>
</dbReference>
<dbReference type="PANTHER" id="PTHR12147">
    <property type="entry name" value="METALLOPEPTIDASE M28 FAMILY MEMBER"/>
    <property type="match status" value="1"/>
</dbReference>